<name>A0A8B7Y7X8_ACAPL</name>
<keyword evidence="2" id="KW-0805">Transcription regulation</keyword>
<organism evidence="9 10">
    <name type="scientific">Acanthaster planci</name>
    <name type="common">Crown-of-thorns starfish</name>
    <dbReference type="NCBI Taxonomy" id="133434"/>
    <lineage>
        <taxon>Eukaryota</taxon>
        <taxon>Metazoa</taxon>
        <taxon>Echinodermata</taxon>
        <taxon>Eleutherozoa</taxon>
        <taxon>Asterozoa</taxon>
        <taxon>Asteroidea</taxon>
        <taxon>Valvatacea</taxon>
        <taxon>Valvatida</taxon>
        <taxon>Acanthasteridae</taxon>
        <taxon>Acanthaster</taxon>
    </lineage>
</organism>
<dbReference type="OrthoDB" id="6022300at2759"/>
<dbReference type="Gene3D" id="1.20.5.170">
    <property type="match status" value="2"/>
</dbReference>
<dbReference type="PANTHER" id="PTHR15284:SF0">
    <property type="entry name" value="GH23983P"/>
    <property type="match status" value="1"/>
</dbReference>
<reference evidence="10" key="1">
    <citation type="submission" date="2025-08" db="UniProtKB">
        <authorList>
            <consortium name="RefSeq"/>
        </authorList>
    </citation>
    <scope>IDENTIFICATION</scope>
</reference>
<dbReference type="PROSITE" id="PS00036">
    <property type="entry name" value="BZIP_BASIC"/>
    <property type="match status" value="1"/>
</dbReference>
<dbReference type="CDD" id="cd14695">
    <property type="entry name" value="bZIP_HLF"/>
    <property type="match status" value="1"/>
</dbReference>
<dbReference type="GO" id="GO:0005634">
    <property type="term" value="C:nucleus"/>
    <property type="evidence" value="ECO:0007669"/>
    <property type="project" value="TreeGrafter"/>
</dbReference>
<evidence type="ECO:0000256" key="5">
    <source>
        <dbReference type="ARBA" id="ARBA00023242"/>
    </source>
</evidence>
<keyword evidence="5" id="KW-0539">Nucleus</keyword>
<dbReference type="KEGG" id="aplc:110977755"/>
<dbReference type="Pfam" id="PF07716">
    <property type="entry name" value="bZIP_2"/>
    <property type="match status" value="2"/>
</dbReference>
<dbReference type="SMART" id="SM00338">
    <property type="entry name" value="BRLZ"/>
    <property type="match status" value="2"/>
</dbReference>
<dbReference type="InterPro" id="IPR047229">
    <property type="entry name" value="NFIL3-like"/>
</dbReference>
<evidence type="ECO:0000256" key="3">
    <source>
        <dbReference type="ARBA" id="ARBA00023125"/>
    </source>
</evidence>
<feature type="domain" description="BZIP" evidence="8">
    <location>
        <begin position="98"/>
        <end position="161"/>
    </location>
</feature>
<accession>A0A8B7Y7X8</accession>
<dbReference type="InterPro" id="IPR046347">
    <property type="entry name" value="bZIP_sf"/>
</dbReference>
<dbReference type="GO" id="GO:0003677">
    <property type="term" value="F:DNA binding"/>
    <property type="evidence" value="ECO:0007669"/>
    <property type="project" value="UniProtKB-KW"/>
</dbReference>
<feature type="domain" description="BZIP" evidence="8">
    <location>
        <begin position="515"/>
        <end position="578"/>
    </location>
</feature>
<dbReference type="PROSITE" id="PS50217">
    <property type="entry name" value="BZIP"/>
    <property type="match status" value="2"/>
</dbReference>
<keyword evidence="6" id="KW-0175">Coiled coil</keyword>
<protein>
    <submittedName>
        <fullName evidence="10">Protein giant-like isoform X1</fullName>
    </submittedName>
</protein>
<evidence type="ECO:0000259" key="8">
    <source>
        <dbReference type="PROSITE" id="PS50217"/>
    </source>
</evidence>
<evidence type="ECO:0000256" key="2">
    <source>
        <dbReference type="ARBA" id="ARBA00023015"/>
    </source>
</evidence>
<dbReference type="OMA" id="NDMIMEQ"/>
<evidence type="ECO:0000256" key="6">
    <source>
        <dbReference type="SAM" id="Coils"/>
    </source>
</evidence>
<evidence type="ECO:0000313" key="9">
    <source>
        <dbReference type="Proteomes" id="UP000694845"/>
    </source>
</evidence>
<sequence>MVIRTEIEVASMAAVSPLPQITALDLSTKTCDQQSNLAFVQRHRGKPVQRVHPSDHYLGTQTVSAGAAGQSLDLTGLHMPELIVPRKQREFTPEELKDMRYWDRRRKNNDAARRSRQKRRLTDVVLEAQVLKLAEENDNLKAELQAMKEQICQIDSAKSAIKGAVGVTQQPTDFIPKNEEVKMALDNRMDPYYLKPSAFETQTSQFRPYPMTSIVASLPAASLSSVGVPPPVSYAPVIPPFAQSSWSPLQPPSSNGEPWHLDKIHDHLQRTLQVLTAKKDELKQANPVLFQEKVKAQLPTESSLSCEPRREESTSKLSATATDSHTPASPPNRGDPSKTKEKPLSPPSPHSAFVPGVELSKLPHKLRGKMKRPLPQSDEAAQGPDADSECLTSHKIARRSTSPEADPSASVAKTTGDEIRATRLALDSYTPPPSSGSSCEGNTSPFNANCLFDFSAKSDCLPKVSDDLTLSDAHERMVQAAHALAALNKGAAEGSTYGASAASGRHPHQSFMGEKEKYWDKRRRNNQAAKKCRDAKRLLIEYRAARSAYLELENDQLRRETSVLQREVAQLKELVRKRAGGPTTEKISVK</sequence>
<comment type="similarity">
    <text evidence="1">Belongs to the bZIP family. NFIL3 subfamily.</text>
</comment>
<evidence type="ECO:0000256" key="4">
    <source>
        <dbReference type="ARBA" id="ARBA00023163"/>
    </source>
</evidence>
<evidence type="ECO:0000256" key="7">
    <source>
        <dbReference type="SAM" id="MobiDB-lite"/>
    </source>
</evidence>
<feature type="compositionally biased region" description="Basic residues" evidence="7">
    <location>
        <begin position="362"/>
        <end position="372"/>
    </location>
</feature>
<evidence type="ECO:0000256" key="1">
    <source>
        <dbReference type="ARBA" id="ARBA00006079"/>
    </source>
</evidence>
<keyword evidence="9" id="KW-1185">Reference proteome</keyword>
<dbReference type="FunFam" id="1.20.5.170:FF:000025">
    <property type="entry name" value="nuclear factor interleukin-3-regulated protein-like"/>
    <property type="match status" value="1"/>
</dbReference>
<dbReference type="InterPro" id="IPR004827">
    <property type="entry name" value="bZIP"/>
</dbReference>
<dbReference type="RefSeq" id="XP_022087866.1">
    <property type="nucleotide sequence ID" value="XM_022232174.1"/>
</dbReference>
<gene>
    <name evidence="10" type="primary">LOC110977755</name>
</gene>
<feature type="compositionally biased region" description="Polar residues" evidence="7">
    <location>
        <begin position="315"/>
        <end position="327"/>
    </location>
</feature>
<dbReference type="PANTHER" id="PTHR15284">
    <property type="entry name" value="NUCLEAR FACTOR INTERLEUKIN-3-REGULATED PROTEIN"/>
    <property type="match status" value="1"/>
</dbReference>
<feature type="coiled-coil region" evidence="6">
    <location>
        <begin position="535"/>
        <end position="574"/>
    </location>
</feature>
<feature type="region of interest" description="Disordered" evidence="7">
    <location>
        <begin position="297"/>
        <end position="418"/>
    </location>
</feature>
<keyword evidence="3" id="KW-0238">DNA-binding</keyword>
<keyword evidence="4" id="KW-0804">Transcription</keyword>
<dbReference type="GO" id="GO:0003700">
    <property type="term" value="F:DNA-binding transcription factor activity"/>
    <property type="evidence" value="ECO:0007669"/>
    <property type="project" value="InterPro"/>
</dbReference>
<dbReference type="SUPFAM" id="SSF57959">
    <property type="entry name" value="Leucine zipper domain"/>
    <property type="match status" value="2"/>
</dbReference>
<dbReference type="AlphaFoldDB" id="A0A8B7Y7X8"/>
<dbReference type="GeneID" id="110977755"/>
<dbReference type="GO" id="GO:0007623">
    <property type="term" value="P:circadian rhythm"/>
    <property type="evidence" value="ECO:0007669"/>
    <property type="project" value="TreeGrafter"/>
</dbReference>
<proteinExistence type="inferred from homology"/>
<dbReference type="CDD" id="cd14694">
    <property type="entry name" value="bZIP_NFIL3"/>
    <property type="match status" value="1"/>
</dbReference>
<dbReference type="Proteomes" id="UP000694845">
    <property type="component" value="Unplaced"/>
</dbReference>
<dbReference type="InterPro" id="IPR047106">
    <property type="entry name" value="NFIL3-like_bZIP"/>
</dbReference>
<evidence type="ECO:0000313" key="10">
    <source>
        <dbReference type="RefSeq" id="XP_022087866.1"/>
    </source>
</evidence>